<dbReference type="Proteomes" id="UP001212841">
    <property type="component" value="Unassembled WGS sequence"/>
</dbReference>
<dbReference type="GO" id="GO:0019478">
    <property type="term" value="P:D-amino acid catabolic process"/>
    <property type="evidence" value="ECO:0007669"/>
    <property type="project" value="TreeGrafter"/>
</dbReference>
<evidence type="ECO:0000256" key="4">
    <source>
        <dbReference type="ARBA" id="ARBA00022827"/>
    </source>
</evidence>
<feature type="binding site" evidence="6">
    <location>
        <begin position="54"/>
        <end position="55"/>
    </location>
    <ligand>
        <name>FAD</name>
        <dbReference type="ChEBI" id="CHEBI:57692"/>
    </ligand>
</feature>
<feature type="binding site" evidence="6">
    <location>
        <position position="336"/>
    </location>
    <ligand>
        <name>D-dopa</name>
        <dbReference type="ChEBI" id="CHEBI:149689"/>
    </ligand>
</feature>
<dbReference type="AlphaFoldDB" id="A0AAD5SHT4"/>
<comment type="cofactor">
    <cofactor evidence="1 6">
        <name>FAD</name>
        <dbReference type="ChEBI" id="CHEBI:57692"/>
    </cofactor>
</comment>
<dbReference type="Pfam" id="PF01266">
    <property type="entry name" value="DAO"/>
    <property type="match status" value="1"/>
</dbReference>
<dbReference type="PANTHER" id="PTHR11530">
    <property type="entry name" value="D-AMINO ACID OXIDASE"/>
    <property type="match status" value="1"/>
</dbReference>
<feature type="binding site" evidence="6">
    <location>
        <position position="304"/>
    </location>
    <ligand>
        <name>D-dopa</name>
        <dbReference type="ChEBI" id="CHEBI:149689"/>
    </ligand>
</feature>
<comment type="similarity">
    <text evidence="2">Belongs to the DAMOX/DASOX family.</text>
</comment>
<feature type="binding site" evidence="6">
    <location>
        <position position="196"/>
    </location>
    <ligand>
        <name>FAD</name>
        <dbReference type="ChEBI" id="CHEBI:57692"/>
    </ligand>
</feature>
<keyword evidence="3" id="KW-0285">Flavoprotein</keyword>
<proteinExistence type="inferred from homology"/>
<dbReference type="EMBL" id="JADGJD010000063">
    <property type="protein sequence ID" value="KAJ3055734.1"/>
    <property type="molecule type" value="Genomic_DNA"/>
</dbReference>
<evidence type="ECO:0000256" key="5">
    <source>
        <dbReference type="ARBA" id="ARBA00023002"/>
    </source>
</evidence>
<keyword evidence="4 6" id="KW-0274">FAD</keyword>
<feature type="binding site" evidence="6">
    <location>
        <position position="243"/>
    </location>
    <ligand>
        <name>D-dopa</name>
        <dbReference type="ChEBI" id="CHEBI:149689"/>
    </ligand>
</feature>
<evidence type="ECO:0000313" key="9">
    <source>
        <dbReference type="Proteomes" id="UP001212841"/>
    </source>
</evidence>
<sequence>MFSTKGQPNIIVIGAGVQGLSVACLLQSRGHKVTIVSHSSPSNPSPNTPTHHFTSPKAGANWFSFAEKDDIRLQEWDALTLQTLKTLSPVPNLGIHKLPCNQYWKNTEDYEKPWYADIDHLKYEKLPTSSLPPSYKKGIKFDTLTINVPVYLSNLSQLFLSLGGTFLPVPTSPPLTHITQTFTITTPPPTLIINCTGLGSRTLGGVEDKDVYPTRGQTVLVKAAVERTVVDFGGRFGGDEVTYVIPRGDGTVILGGTYQPNDWNLTPDPETAMRIITRCTAICPEIVPPGQTSPHILTHDVGLRPSRKGGLRLEVEKFDNGSGELVPVVHNYGHGGYGYQSSWGCAAEVALLAEGQLKGGADGGNINLEDRQGILLEFERML</sequence>
<dbReference type="InterPro" id="IPR006076">
    <property type="entry name" value="FAD-dep_OxRdtase"/>
</dbReference>
<dbReference type="PROSITE" id="PS51257">
    <property type="entry name" value="PROKAR_LIPOPROTEIN"/>
    <property type="match status" value="1"/>
</dbReference>
<accession>A0AAD5SHT4</accession>
<dbReference type="InterPro" id="IPR006181">
    <property type="entry name" value="D-amino_acid_oxidase_CS"/>
</dbReference>
<keyword evidence="9" id="KW-1185">Reference proteome</keyword>
<dbReference type="GO" id="GO:0071949">
    <property type="term" value="F:FAD binding"/>
    <property type="evidence" value="ECO:0007669"/>
    <property type="project" value="InterPro"/>
</dbReference>
<evidence type="ECO:0000259" key="7">
    <source>
        <dbReference type="Pfam" id="PF01266"/>
    </source>
</evidence>
<organism evidence="8 9">
    <name type="scientific">Rhizophlyctis rosea</name>
    <dbReference type="NCBI Taxonomy" id="64517"/>
    <lineage>
        <taxon>Eukaryota</taxon>
        <taxon>Fungi</taxon>
        <taxon>Fungi incertae sedis</taxon>
        <taxon>Chytridiomycota</taxon>
        <taxon>Chytridiomycota incertae sedis</taxon>
        <taxon>Chytridiomycetes</taxon>
        <taxon>Rhizophlyctidales</taxon>
        <taxon>Rhizophlyctidaceae</taxon>
        <taxon>Rhizophlyctis</taxon>
    </lineage>
</organism>
<dbReference type="Gene3D" id="3.40.50.720">
    <property type="entry name" value="NAD(P)-binding Rossmann-like Domain"/>
    <property type="match status" value="1"/>
</dbReference>
<feature type="non-terminal residue" evidence="8">
    <location>
        <position position="1"/>
    </location>
</feature>
<dbReference type="Gene3D" id="3.30.9.10">
    <property type="entry name" value="D-Amino Acid Oxidase, subunit A, domain 2"/>
    <property type="match status" value="1"/>
</dbReference>
<dbReference type="GO" id="GO:0003884">
    <property type="term" value="F:D-amino-acid oxidase activity"/>
    <property type="evidence" value="ECO:0007669"/>
    <property type="project" value="InterPro"/>
</dbReference>
<dbReference type="PIRSF" id="PIRSF000189">
    <property type="entry name" value="D-aa_oxidase"/>
    <property type="match status" value="1"/>
</dbReference>
<dbReference type="SUPFAM" id="SSF54373">
    <property type="entry name" value="FAD-linked reductases, C-terminal domain"/>
    <property type="match status" value="1"/>
</dbReference>
<evidence type="ECO:0000256" key="2">
    <source>
        <dbReference type="ARBA" id="ARBA00006730"/>
    </source>
</evidence>
<evidence type="ECO:0000256" key="6">
    <source>
        <dbReference type="PIRSR" id="PIRSR000189-1"/>
    </source>
</evidence>
<evidence type="ECO:0000256" key="1">
    <source>
        <dbReference type="ARBA" id="ARBA00001974"/>
    </source>
</evidence>
<name>A0AAD5SHT4_9FUNG</name>
<comment type="caution">
    <text evidence="8">The sequence shown here is derived from an EMBL/GenBank/DDBJ whole genome shotgun (WGS) entry which is preliminary data.</text>
</comment>
<dbReference type="PANTHER" id="PTHR11530:SF11">
    <property type="entry name" value="D-ASPARTATE OXIDASE"/>
    <property type="match status" value="1"/>
</dbReference>
<dbReference type="PROSITE" id="PS00677">
    <property type="entry name" value="DAO"/>
    <property type="match status" value="1"/>
</dbReference>
<protein>
    <recommendedName>
        <fullName evidence="7">FAD dependent oxidoreductase domain-containing protein</fullName>
    </recommendedName>
</protein>
<dbReference type="SUPFAM" id="SSF51971">
    <property type="entry name" value="Nucleotide-binding domain"/>
    <property type="match status" value="1"/>
</dbReference>
<reference evidence="8" key="1">
    <citation type="submission" date="2020-05" db="EMBL/GenBank/DDBJ databases">
        <title>Phylogenomic resolution of chytrid fungi.</title>
        <authorList>
            <person name="Stajich J.E."/>
            <person name="Amses K."/>
            <person name="Simmons R."/>
            <person name="Seto K."/>
            <person name="Myers J."/>
            <person name="Bonds A."/>
            <person name="Quandt C.A."/>
            <person name="Barry K."/>
            <person name="Liu P."/>
            <person name="Grigoriev I."/>
            <person name="Longcore J.E."/>
            <person name="James T.Y."/>
        </authorList>
    </citation>
    <scope>NUCLEOTIDE SEQUENCE</scope>
    <source>
        <strain evidence="8">JEL0318</strain>
    </source>
</reference>
<feature type="domain" description="FAD dependent oxidoreductase" evidence="7">
    <location>
        <begin position="10"/>
        <end position="350"/>
    </location>
</feature>
<evidence type="ECO:0000256" key="3">
    <source>
        <dbReference type="ARBA" id="ARBA00022630"/>
    </source>
</evidence>
<evidence type="ECO:0000313" key="8">
    <source>
        <dbReference type="EMBL" id="KAJ3055734.1"/>
    </source>
</evidence>
<dbReference type="InterPro" id="IPR023209">
    <property type="entry name" value="DAO"/>
</dbReference>
<gene>
    <name evidence="8" type="ORF">HK097_009475</name>
</gene>
<keyword evidence="5" id="KW-0560">Oxidoreductase</keyword>
<dbReference type="GO" id="GO:0005737">
    <property type="term" value="C:cytoplasm"/>
    <property type="evidence" value="ECO:0007669"/>
    <property type="project" value="TreeGrafter"/>
</dbReference>